<reference evidence="1 2" key="1">
    <citation type="submission" date="2023-10" db="EMBL/GenBank/DDBJ databases">
        <title>Rubellicoccus peritrichatus gen. nov., sp. nov., isolated from an algae of coral reef tank.</title>
        <authorList>
            <person name="Luo J."/>
        </authorList>
    </citation>
    <scope>NUCLEOTIDE SEQUENCE [LARGE SCALE GENOMIC DNA]</scope>
    <source>
        <strain evidence="1 2">CR14</strain>
    </source>
</reference>
<dbReference type="InterPro" id="IPR027417">
    <property type="entry name" value="P-loop_NTPase"/>
</dbReference>
<evidence type="ECO:0000313" key="2">
    <source>
        <dbReference type="Proteomes" id="UP001304300"/>
    </source>
</evidence>
<accession>A0AAQ3L835</accession>
<proteinExistence type="predicted"/>
<organism evidence="1 2">
    <name type="scientific">Rubellicoccus peritrichatus</name>
    <dbReference type="NCBI Taxonomy" id="3080537"/>
    <lineage>
        <taxon>Bacteria</taxon>
        <taxon>Pseudomonadati</taxon>
        <taxon>Verrucomicrobiota</taxon>
        <taxon>Opitutia</taxon>
        <taxon>Puniceicoccales</taxon>
        <taxon>Cerasicoccaceae</taxon>
        <taxon>Rubellicoccus</taxon>
    </lineage>
</organism>
<dbReference type="SUPFAM" id="SSF52540">
    <property type="entry name" value="P-loop containing nucleoside triphosphate hydrolases"/>
    <property type="match status" value="1"/>
</dbReference>
<evidence type="ECO:0000313" key="1">
    <source>
        <dbReference type="EMBL" id="WOO40806.1"/>
    </source>
</evidence>
<dbReference type="KEGG" id="puo:RZN69_19455"/>
<sequence>MRSGSSLLSNILSSNNGLCGYGETHRVYTRQEDLIDLSFDLCIKSDVLPTPRLVYFDKILHDYIEDESYYSLPNILFLFLIRDARDTACSTQRMFMRENENPNQMTLDYTRDRSKKLQSILNQIKIKKNIAALRYEDLVKHPNKTLTALRHFIGLSEALTPDYKRSWHTGVKGLGDSSDAIKTGKIVKAQGALNSTLPEEIQLSCEQSQRPLVQELENQGFFLNI</sequence>
<dbReference type="EMBL" id="CP136920">
    <property type="protein sequence ID" value="WOO40806.1"/>
    <property type="molecule type" value="Genomic_DNA"/>
</dbReference>
<dbReference type="RefSeq" id="WP_317833011.1">
    <property type="nucleotide sequence ID" value="NZ_CP136920.1"/>
</dbReference>
<protein>
    <submittedName>
        <fullName evidence="1">Sulfotransferase</fullName>
    </submittedName>
</protein>
<dbReference type="Pfam" id="PF13469">
    <property type="entry name" value="Sulfotransfer_3"/>
    <property type="match status" value="1"/>
</dbReference>
<name>A0AAQ3L835_9BACT</name>
<gene>
    <name evidence="1" type="ORF">RZN69_19455</name>
</gene>
<keyword evidence="2" id="KW-1185">Reference proteome</keyword>
<dbReference type="Gene3D" id="3.40.50.300">
    <property type="entry name" value="P-loop containing nucleotide triphosphate hydrolases"/>
    <property type="match status" value="1"/>
</dbReference>
<dbReference type="Proteomes" id="UP001304300">
    <property type="component" value="Chromosome"/>
</dbReference>
<dbReference type="AlphaFoldDB" id="A0AAQ3L835"/>